<evidence type="ECO:0000256" key="1">
    <source>
        <dbReference type="SAM" id="SignalP"/>
    </source>
</evidence>
<protein>
    <recommendedName>
        <fullName evidence="4">Secreted protein</fullName>
    </recommendedName>
</protein>
<accession>A0A177DJB1</accession>
<keyword evidence="3" id="KW-1185">Reference proteome</keyword>
<feature type="chain" id="PRO_5008059470" description="Secreted protein" evidence="1">
    <location>
        <begin position="22"/>
        <end position="115"/>
    </location>
</feature>
<dbReference type="KEGG" id="aalt:CC77DRAFT_165782"/>
<organism evidence="2 3">
    <name type="scientific">Alternaria alternata</name>
    <name type="common">Alternaria rot fungus</name>
    <name type="synonym">Torula alternata</name>
    <dbReference type="NCBI Taxonomy" id="5599"/>
    <lineage>
        <taxon>Eukaryota</taxon>
        <taxon>Fungi</taxon>
        <taxon>Dikarya</taxon>
        <taxon>Ascomycota</taxon>
        <taxon>Pezizomycotina</taxon>
        <taxon>Dothideomycetes</taxon>
        <taxon>Pleosporomycetidae</taxon>
        <taxon>Pleosporales</taxon>
        <taxon>Pleosporineae</taxon>
        <taxon>Pleosporaceae</taxon>
        <taxon>Alternaria</taxon>
        <taxon>Alternaria sect. Alternaria</taxon>
        <taxon>Alternaria alternata complex</taxon>
    </lineage>
</organism>
<keyword evidence="1" id="KW-0732">Signal</keyword>
<proteinExistence type="predicted"/>
<dbReference type="AlphaFoldDB" id="A0A177DJB1"/>
<gene>
    <name evidence="2" type="ORF">CC77DRAFT_165782</name>
</gene>
<dbReference type="VEuPathDB" id="FungiDB:CC77DRAFT_165782"/>
<dbReference type="Proteomes" id="UP000077248">
    <property type="component" value="Unassembled WGS sequence"/>
</dbReference>
<feature type="signal peptide" evidence="1">
    <location>
        <begin position="1"/>
        <end position="21"/>
    </location>
</feature>
<dbReference type="EMBL" id="KV441481">
    <property type="protein sequence ID" value="OAG19447.1"/>
    <property type="molecule type" value="Genomic_DNA"/>
</dbReference>
<name>A0A177DJB1_ALTAL</name>
<evidence type="ECO:0000313" key="2">
    <source>
        <dbReference type="EMBL" id="OAG19447.1"/>
    </source>
</evidence>
<reference evidence="2 3" key="1">
    <citation type="submission" date="2016-05" db="EMBL/GenBank/DDBJ databases">
        <title>Comparative analysis of secretome profiles of manganese(II)-oxidizing ascomycete fungi.</title>
        <authorList>
            <consortium name="DOE Joint Genome Institute"/>
            <person name="Zeiner C.A."/>
            <person name="Purvine S.O."/>
            <person name="Zink E.M."/>
            <person name="Wu S."/>
            <person name="Pasa-Tolic L."/>
            <person name="Chaput D.L."/>
            <person name="Haridas S."/>
            <person name="Grigoriev I.V."/>
            <person name="Santelli C.M."/>
            <person name="Hansel C.M."/>
        </authorList>
    </citation>
    <scope>NUCLEOTIDE SEQUENCE [LARGE SCALE GENOMIC DNA]</scope>
    <source>
        <strain evidence="2 3">SRC1lrK2f</strain>
    </source>
</reference>
<dbReference type="RefSeq" id="XP_018384868.1">
    <property type="nucleotide sequence ID" value="XM_018530389.1"/>
</dbReference>
<evidence type="ECO:0000313" key="3">
    <source>
        <dbReference type="Proteomes" id="UP000077248"/>
    </source>
</evidence>
<dbReference type="GeneID" id="29115983"/>
<evidence type="ECO:0008006" key="4">
    <source>
        <dbReference type="Google" id="ProtNLM"/>
    </source>
</evidence>
<sequence>MHMYTPTSLTPLLFVMLGVQLKHHMTPSPIFGAWYSSHLVYNIICMYALSSTAKENINCRLPTYPSCPWRRFLLVHDFLVAQRWRTEGYRGRRKPVIEVSLERWLVRRMHVFVVI</sequence>